<accession>A0A0E9WBL7</accession>
<organism evidence="2">
    <name type="scientific">Anguilla anguilla</name>
    <name type="common">European freshwater eel</name>
    <name type="synonym">Muraena anguilla</name>
    <dbReference type="NCBI Taxonomy" id="7936"/>
    <lineage>
        <taxon>Eukaryota</taxon>
        <taxon>Metazoa</taxon>
        <taxon>Chordata</taxon>
        <taxon>Craniata</taxon>
        <taxon>Vertebrata</taxon>
        <taxon>Euteleostomi</taxon>
        <taxon>Actinopterygii</taxon>
        <taxon>Neopterygii</taxon>
        <taxon>Teleostei</taxon>
        <taxon>Anguilliformes</taxon>
        <taxon>Anguillidae</taxon>
        <taxon>Anguilla</taxon>
    </lineage>
</organism>
<dbReference type="AlphaFoldDB" id="A0A0E9WBL7"/>
<reference evidence="2" key="1">
    <citation type="submission" date="2014-11" db="EMBL/GenBank/DDBJ databases">
        <authorList>
            <person name="Amaro Gonzalez C."/>
        </authorList>
    </citation>
    <scope>NUCLEOTIDE SEQUENCE</scope>
</reference>
<name>A0A0E9WBL7_ANGAN</name>
<protein>
    <submittedName>
        <fullName evidence="2">Uncharacterized protein</fullName>
    </submittedName>
</protein>
<reference evidence="2" key="2">
    <citation type="journal article" date="2015" name="Fish Shellfish Immunol.">
        <title>Early steps in the European eel (Anguilla anguilla)-Vibrio vulnificus interaction in the gills: Role of the RtxA13 toxin.</title>
        <authorList>
            <person name="Callol A."/>
            <person name="Pajuelo D."/>
            <person name="Ebbesson L."/>
            <person name="Teles M."/>
            <person name="MacKenzie S."/>
            <person name="Amaro C."/>
        </authorList>
    </citation>
    <scope>NUCLEOTIDE SEQUENCE</scope>
</reference>
<feature type="compositionally biased region" description="Basic and acidic residues" evidence="1">
    <location>
        <begin position="9"/>
        <end position="20"/>
    </location>
</feature>
<proteinExistence type="predicted"/>
<sequence length="46" mass="4930">MAAVGLSKGKRDGVGREGRGVVRGVSRQFMQRGRCCQSAPGRTPLR</sequence>
<feature type="region of interest" description="Disordered" evidence="1">
    <location>
        <begin position="1"/>
        <end position="20"/>
    </location>
</feature>
<evidence type="ECO:0000256" key="1">
    <source>
        <dbReference type="SAM" id="MobiDB-lite"/>
    </source>
</evidence>
<dbReference type="EMBL" id="GBXM01021612">
    <property type="protein sequence ID" value="JAH86965.1"/>
    <property type="molecule type" value="Transcribed_RNA"/>
</dbReference>
<evidence type="ECO:0000313" key="2">
    <source>
        <dbReference type="EMBL" id="JAH86965.1"/>
    </source>
</evidence>